<organism evidence="1">
    <name type="scientific">Streptomyces sp. NBC_00060</name>
    <dbReference type="NCBI Taxonomy" id="2975636"/>
    <lineage>
        <taxon>Bacteria</taxon>
        <taxon>Bacillati</taxon>
        <taxon>Actinomycetota</taxon>
        <taxon>Actinomycetes</taxon>
        <taxon>Kitasatosporales</taxon>
        <taxon>Streptomycetaceae</taxon>
        <taxon>Streptomyces</taxon>
    </lineage>
</organism>
<gene>
    <name evidence="1" type="ORF">OHV25_07940</name>
</gene>
<sequence>MAIVSRKVSDLSGNEGSDEEFAAVVVRQHPKLDQPKALDVLLPELEQFKDISGDLVILEVTMPDNRKRDLYVRLAEFNKVSAKMDDILDNARGTRGRVPGTRVGGNGS</sequence>
<dbReference type="EMBL" id="CP108253">
    <property type="protein sequence ID" value="WTU39508.1"/>
    <property type="molecule type" value="Genomic_DNA"/>
</dbReference>
<evidence type="ECO:0000313" key="1">
    <source>
        <dbReference type="EMBL" id="WTU39508.1"/>
    </source>
</evidence>
<protein>
    <submittedName>
        <fullName evidence="1">Uncharacterized protein</fullName>
    </submittedName>
</protein>
<name>A0AAU2GUH7_9ACTN</name>
<proteinExistence type="predicted"/>
<reference evidence="1" key="1">
    <citation type="submission" date="2022-10" db="EMBL/GenBank/DDBJ databases">
        <title>The complete genomes of actinobacterial strains from the NBC collection.</title>
        <authorList>
            <person name="Joergensen T.S."/>
            <person name="Alvarez Arevalo M."/>
            <person name="Sterndorff E.B."/>
            <person name="Faurdal D."/>
            <person name="Vuksanovic O."/>
            <person name="Mourched A.-S."/>
            <person name="Charusanti P."/>
            <person name="Shaw S."/>
            <person name="Blin K."/>
            <person name="Weber T."/>
        </authorList>
    </citation>
    <scope>NUCLEOTIDE SEQUENCE</scope>
    <source>
        <strain evidence="1">NBC_00060</strain>
    </source>
</reference>
<dbReference type="AlphaFoldDB" id="A0AAU2GUH7"/>
<accession>A0AAU2GUH7</accession>